<dbReference type="EMBL" id="JAGXTP010000002">
    <property type="protein sequence ID" value="MBS3850005.1"/>
    <property type="molecule type" value="Genomic_DNA"/>
</dbReference>
<feature type="transmembrane region" description="Helical" evidence="6">
    <location>
        <begin position="97"/>
        <end position="122"/>
    </location>
</feature>
<feature type="domain" description="VTT" evidence="7">
    <location>
        <begin position="87"/>
        <end position="201"/>
    </location>
</feature>
<keyword evidence="9" id="KW-1185">Reference proteome</keyword>
<accession>A0A942EDL5</accession>
<reference evidence="8" key="1">
    <citation type="submission" date="2021-04" db="EMBL/GenBank/DDBJ databases">
        <title>Devosia litorisediminis sp. nov., isolated from a sand dune.</title>
        <authorList>
            <person name="Park S."/>
            <person name="Yoon J.-H."/>
        </authorList>
    </citation>
    <scope>NUCLEOTIDE SEQUENCE</scope>
    <source>
        <strain evidence="8">BSSL-BM10</strain>
    </source>
</reference>
<evidence type="ECO:0000256" key="5">
    <source>
        <dbReference type="ARBA" id="ARBA00023136"/>
    </source>
</evidence>
<feature type="transmembrane region" description="Helical" evidence="6">
    <location>
        <begin position="65"/>
        <end position="90"/>
    </location>
</feature>
<evidence type="ECO:0000256" key="3">
    <source>
        <dbReference type="ARBA" id="ARBA00022692"/>
    </source>
</evidence>
<dbReference type="AlphaFoldDB" id="A0A942EDL5"/>
<keyword evidence="5 6" id="KW-0472">Membrane</keyword>
<evidence type="ECO:0000256" key="6">
    <source>
        <dbReference type="RuleBase" id="RU366058"/>
    </source>
</evidence>
<evidence type="ECO:0000313" key="9">
    <source>
        <dbReference type="Proteomes" id="UP000678281"/>
    </source>
</evidence>
<comment type="similarity">
    <text evidence="6">Belongs to the TVP38/TMEM64 family.</text>
</comment>
<sequence length="254" mass="26476">MNDPVPAADAASKGTASRGLSRFVPIAILLGVLITGLLLGWQRYFTLDYLAEAREGIKAFASQNGLLAALIYVLGYAVATAVAFPAAWLLTVAGGFVYGAFLGGTLAAIGATIGASVLFWAAKTAFGDSLRQRVGGFVDRAAQGFENNAFSYMLALRLAPVFPFAVVNVLPALLKVPFSTYFIATLIGILPGALVYASIGQGLETVLIEVAESGRDVSIGDLITPGLSLGLLGLALLAIAPPIFKLVRSRWLKA</sequence>
<proteinExistence type="inferred from homology"/>
<dbReference type="PANTHER" id="PTHR12677:SF59">
    <property type="entry name" value="GOLGI APPARATUS MEMBRANE PROTEIN TVP38-RELATED"/>
    <property type="match status" value="1"/>
</dbReference>
<comment type="subcellular location">
    <subcellularLocation>
        <location evidence="1 6">Cell membrane</location>
        <topology evidence="1 6">Multi-pass membrane protein</topology>
    </subcellularLocation>
</comment>
<name>A0A942EDL5_9HYPH</name>
<evidence type="ECO:0000259" key="7">
    <source>
        <dbReference type="Pfam" id="PF09335"/>
    </source>
</evidence>
<feature type="transmembrane region" description="Helical" evidence="6">
    <location>
        <begin position="23"/>
        <end position="45"/>
    </location>
</feature>
<evidence type="ECO:0000313" key="8">
    <source>
        <dbReference type="EMBL" id="MBS3850005.1"/>
    </source>
</evidence>
<organism evidence="8 9">
    <name type="scientific">Devosia litorisediminis</name>
    <dbReference type="NCBI Taxonomy" id="2829817"/>
    <lineage>
        <taxon>Bacteria</taxon>
        <taxon>Pseudomonadati</taxon>
        <taxon>Pseudomonadota</taxon>
        <taxon>Alphaproteobacteria</taxon>
        <taxon>Hyphomicrobiales</taxon>
        <taxon>Devosiaceae</taxon>
        <taxon>Devosia</taxon>
    </lineage>
</organism>
<feature type="transmembrane region" description="Helical" evidence="6">
    <location>
        <begin position="181"/>
        <end position="203"/>
    </location>
</feature>
<dbReference type="RefSeq" id="WP_212659619.1">
    <property type="nucleotide sequence ID" value="NZ_JAGXTP010000002.1"/>
</dbReference>
<keyword evidence="4 6" id="KW-1133">Transmembrane helix</keyword>
<protein>
    <recommendedName>
        <fullName evidence="6">TVP38/TMEM64 family membrane protein</fullName>
    </recommendedName>
</protein>
<dbReference type="InterPro" id="IPR032816">
    <property type="entry name" value="VTT_dom"/>
</dbReference>
<dbReference type="Pfam" id="PF09335">
    <property type="entry name" value="VTT_dom"/>
    <property type="match status" value="1"/>
</dbReference>
<evidence type="ECO:0000256" key="2">
    <source>
        <dbReference type="ARBA" id="ARBA00022475"/>
    </source>
</evidence>
<dbReference type="GO" id="GO:0005886">
    <property type="term" value="C:plasma membrane"/>
    <property type="evidence" value="ECO:0007669"/>
    <property type="project" value="UniProtKB-SubCell"/>
</dbReference>
<dbReference type="PANTHER" id="PTHR12677">
    <property type="entry name" value="GOLGI APPARATUS MEMBRANE PROTEIN TVP38-RELATED"/>
    <property type="match status" value="1"/>
</dbReference>
<evidence type="ECO:0000256" key="4">
    <source>
        <dbReference type="ARBA" id="ARBA00022989"/>
    </source>
</evidence>
<dbReference type="InterPro" id="IPR015414">
    <property type="entry name" value="TMEM64"/>
</dbReference>
<gene>
    <name evidence="8" type="ORF">KD146_14985</name>
</gene>
<feature type="transmembrane region" description="Helical" evidence="6">
    <location>
        <begin position="154"/>
        <end position="174"/>
    </location>
</feature>
<keyword evidence="3 6" id="KW-0812">Transmembrane</keyword>
<comment type="caution">
    <text evidence="8">The sequence shown here is derived from an EMBL/GenBank/DDBJ whole genome shotgun (WGS) entry which is preliminary data.</text>
</comment>
<dbReference type="Proteomes" id="UP000678281">
    <property type="component" value="Unassembled WGS sequence"/>
</dbReference>
<keyword evidence="2 6" id="KW-1003">Cell membrane</keyword>
<evidence type="ECO:0000256" key="1">
    <source>
        <dbReference type="ARBA" id="ARBA00004651"/>
    </source>
</evidence>
<feature type="transmembrane region" description="Helical" evidence="6">
    <location>
        <begin position="223"/>
        <end position="244"/>
    </location>
</feature>